<accession>A0A9Q8YB20</accession>
<protein>
    <submittedName>
        <fullName evidence="8">Porin family protein</fullName>
    </submittedName>
</protein>
<keyword evidence="3" id="KW-0472">Membrane</keyword>
<organism evidence="8 9">
    <name type="scientific">Ensifer adhaerens</name>
    <name type="common">Sinorhizobium morelense</name>
    <dbReference type="NCBI Taxonomy" id="106592"/>
    <lineage>
        <taxon>Bacteria</taxon>
        <taxon>Pseudomonadati</taxon>
        <taxon>Pseudomonadota</taxon>
        <taxon>Alphaproteobacteria</taxon>
        <taxon>Hyphomicrobiales</taxon>
        <taxon>Rhizobiaceae</taxon>
        <taxon>Sinorhizobium/Ensifer group</taxon>
        <taxon>Ensifer</taxon>
    </lineage>
</organism>
<evidence type="ECO:0000313" key="8">
    <source>
        <dbReference type="EMBL" id="USJ25291.1"/>
    </source>
</evidence>
<evidence type="ECO:0000256" key="5">
    <source>
        <dbReference type="ARBA" id="ARBA00038306"/>
    </source>
</evidence>
<dbReference type="AlphaFoldDB" id="A0A9Q8YB20"/>
<dbReference type="OrthoDB" id="9815357at2"/>
<evidence type="ECO:0000256" key="4">
    <source>
        <dbReference type="ARBA" id="ARBA00023237"/>
    </source>
</evidence>
<name>A0A9Q8YB20_ENSAD</name>
<dbReference type="InterPro" id="IPR027385">
    <property type="entry name" value="Beta-barrel_OMP"/>
</dbReference>
<comment type="subcellular location">
    <subcellularLocation>
        <location evidence="1">Cell outer membrane</location>
    </subcellularLocation>
</comment>
<sequence>MIRSVLVAMVAACAVAQTAMAADLAADLSQPPAPVAQPSPGFVWTGGYVGLQGGGGWLNGDFSAPGSSASEDFNGGLLGAFAGFNFQQGDWVYGIEGDVNYNWNDKTFDVGGTSTEVGTDVSGAIRGRVGYLLNDKALLYGAGGWAVTRGFVDVPGASKEKETFNGWTIGAGVDYSFTDSVFGRAEYRYNDYGDKDFGGVNVDLDQHQFTVGVGVKF</sequence>
<proteinExistence type="inferred from homology"/>
<evidence type="ECO:0000256" key="3">
    <source>
        <dbReference type="ARBA" id="ARBA00023136"/>
    </source>
</evidence>
<dbReference type="Pfam" id="PF13505">
    <property type="entry name" value="OMP_b-brl"/>
    <property type="match status" value="1"/>
</dbReference>
<keyword evidence="4" id="KW-0998">Cell outer membrane</keyword>
<dbReference type="PANTHER" id="PTHR34001:SF3">
    <property type="entry name" value="BLL7405 PROTEIN"/>
    <property type="match status" value="1"/>
</dbReference>
<evidence type="ECO:0000313" key="9">
    <source>
        <dbReference type="Proteomes" id="UP001055460"/>
    </source>
</evidence>
<evidence type="ECO:0000259" key="7">
    <source>
        <dbReference type="Pfam" id="PF13505"/>
    </source>
</evidence>
<dbReference type="GO" id="GO:0009279">
    <property type="term" value="C:cell outer membrane"/>
    <property type="evidence" value="ECO:0007669"/>
    <property type="project" value="UniProtKB-SubCell"/>
</dbReference>
<feature type="signal peptide" evidence="6">
    <location>
        <begin position="1"/>
        <end position="21"/>
    </location>
</feature>
<dbReference type="InterPro" id="IPR011250">
    <property type="entry name" value="OMP/PagP_B-barrel"/>
</dbReference>
<comment type="similarity">
    <text evidence="5">Belongs to the Omp25/RopB family.</text>
</comment>
<evidence type="ECO:0000256" key="6">
    <source>
        <dbReference type="SAM" id="SignalP"/>
    </source>
</evidence>
<dbReference type="SUPFAM" id="SSF56925">
    <property type="entry name" value="OMPA-like"/>
    <property type="match status" value="1"/>
</dbReference>
<dbReference type="PANTHER" id="PTHR34001">
    <property type="entry name" value="BLL7405 PROTEIN"/>
    <property type="match status" value="1"/>
</dbReference>
<evidence type="ECO:0000256" key="1">
    <source>
        <dbReference type="ARBA" id="ARBA00004442"/>
    </source>
</evidence>
<gene>
    <name evidence="8" type="ORF">NE863_06565</name>
</gene>
<reference evidence="8" key="1">
    <citation type="submission" date="2022-06" db="EMBL/GenBank/DDBJ databases">
        <title>Physiological and biochemical characterization and genomic elucidation of a strain of the genus Ensifer adhaerens M8 that combines arsenic oxidation and chromium reduction.</title>
        <authorList>
            <person name="Li X."/>
            <person name="Yu c."/>
        </authorList>
    </citation>
    <scope>NUCLEOTIDE SEQUENCE</scope>
    <source>
        <strain evidence="8">M8</strain>
    </source>
</reference>
<evidence type="ECO:0000256" key="2">
    <source>
        <dbReference type="ARBA" id="ARBA00022729"/>
    </source>
</evidence>
<dbReference type="Gene3D" id="2.40.160.20">
    <property type="match status" value="1"/>
</dbReference>
<dbReference type="EMBL" id="CP098807">
    <property type="protein sequence ID" value="USJ25291.1"/>
    <property type="molecule type" value="Genomic_DNA"/>
</dbReference>
<feature type="domain" description="Outer membrane protein beta-barrel" evidence="7">
    <location>
        <begin position="44"/>
        <end position="217"/>
    </location>
</feature>
<dbReference type="RefSeq" id="WP_060517027.1">
    <property type="nucleotide sequence ID" value="NZ_CP098807.1"/>
</dbReference>
<keyword evidence="2 6" id="KW-0732">Signal</keyword>
<dbReference type="InterPro" id="IPR051692">
    <property type="entry name" value="OMP-like"/>
</dbReference>
<dbReference type="Proteomes" id="UP001055460">
    <property type="component" value="Chromosome"/>
</dbReference>
<feature type="chain" id="PRO_5040343849" evidence="6">
    <location>
        <begin position="22"/>
        <end position="217"/>
    </location>
</feature>